<dbReference type="PANTHER" id="PTHR11595">
    <property type="entry name" value="EF-HAND AND COILED-COIL DOMAIN-CONTAINING FAMILY MEMBER"/>
    <property type="match status" value="1"/>
</dbReference>
<dbReference type="GO" id="GO:0005085">
    <property type="term" value="F:guanyl-nucleotide exchange factor activity"/>
    <property type="evidence" value="ECO:0007669"/>
    <property type="project" value="TreeGrafter"/>
</dbReference>
<dbReference type="GO" id="GO:0003746">
    <property type="term" value="F:translation elongation factor activity"/>
    <property type="evidence" value="ECO:0007669"/>
    <property type="project" value="UniProtKB-KW"/>
</dbReference>
<protein>
    <recommendedName>
        <fullName evidence="4">Translation elongation factor EF1B beta/delta subunit guanine nucleotide exchange domain-containing protein</fullName>
    </recommendedName>
</protein>
<dbReference type="Gene3D" id="3.30.70.60">
    <property type="match status" value="1"/>
</dbReference>
<dbReference type="InterPro" id="IPR036219">
    <property type="entry name" value="eEF-1beta-like_sf"/>
</dbReference>
<dbReference type="SUPFAM" id="SSF54984">
    <property type="entry name" value="eEF-1beta-like"/>
    <property type="match status" value="1"/>
</dbReference>
<keyword evidence="6" id="KW-1185">Reference proteome</keyword>
<evidence type="ECO:0000313" key="5">
    <source>
        <dbReference type="EMBL" id="GMT10065.1"/>
    </source>
</evidence>
<name>A0AAV5UWW3_9BILA</name>
<comment type="similarity">
    <text evidence="1">Belongs to the EF-1-beta/EF-1-delta family.</text>
</comment>
<dbReference type="InterPro" id="IPR049720">
    <property type="entry name" value="EF1B_bsu/dsu"/>
</dbReference>
<keyword evidence="2" id="KW-0251">Elongation factor</keyword>
<dbReference type="InterPro" id="IPR014717">
    <property type="entry name" value="Transl_elong_EF1B/ribsomal_bS6"/>
</dbReference>
<dbReference type="Proteomes" id="UP001432322">
    <property type="component" value="Unassembled WGS sequence"/>
</dbReference>
<dbReference type="AlphaFoldDB" id="A0AAV5UWW3"/>
<comment type="caution">
    <text evidence="5">The sequence shown here is derived from an EMBL/GenBank/DDBJ whole genome shotgun (WGS) entry which is preliminary data.</text>
</comment>
<feature type="domain" description="Translation elongation factor EF1B beta/delta subunit guanine nucleotide exchange" evidence="4">
    <location>
        <begin position="129"/>
        <end position="215"/>
    </location>
</feature>
<evidence type="ECO:0000259" key="4">
    <source>
        <dbReference type="SMART" id="SM00888"/>
    </source>
</evidence>
<evidence type="ECO:0000256" key="3">
    <source>
        <dbReference type="ARBA" id="ARBA00022917"/>
    </source>
</evidence>
<dbReference type="EMBL" id="BTSY01000001">
    <property type="protein sequence ID" value="GMT10065.1"/>
    <property type="molecule type" value="Genomic_DNA"/>
</dbReference>
<accession>A0AAV5UWW3</accession>
<dbReference type="GO" id="GO:0005829">
    <property type="term" value="C:cytosol"/>
    <property type="evidence" value="ECO:0007669"/>
    <property type="project" value="TreeGrafter"/>
</dbReference>
<organism evidence="5 6">
    <name type="scientific">Pristionchus fissidentatus</name>
    <dbReference type="NCBI Taxonomy" id="1538716"/>
    <lineage>
        <taxon>Eukaryota</taxon>
        <taxon>Metazoa</taxon>
        <taxon>Ecdysozoa</taxon>
        <taxon>Nematoda</taxon>
        <taxon>Chromadorea</taxon>
        <taxon>Rhabditida</taxon>
        <taxon>Rhabditina</taxon>
        <taxon>Diplogasteromorpha</taxon>
        <taxon>Diplogasteroidea</taxon>
        <taxon>Neodiplogasteridae</taxon>
        <taxon>Pristionchus</taxon>
    </lineage>
</organism>
<keyword evidence="3" id="KW-0648">Protein biosynthesis</keyword>
<reference evidence="5" key="1">
    <citation type="submission" date="2023-10" db="EMBL/GenBank/DDBJ databases">
        <title>Genome assembly of Pristionchus species.</title>
        <authorList>
            <person name="Yoshida K."/>
            <person name="Sommer R.J."/>
        </authorList>
    </citation>
    <scope>NUCLEOTIDE SEQUENCE</scope>
    <source>
        <strain evidence="5">RS5133</strain>
    </source>
</reference>
<sequence>MQSRCAGELWQLREKQMLEMKSLYEEMESTVARKEKVFRKLLMQNRFDDLIERCEELSDEKECEELIEIAGSLIDPFWNASSEWHMAIKKINGEMEDLFGLTEDEEEGGNEKKEQDNIKADHELTKTSKSFVTLDIEPWDDELTTEDLIEIVREVEMDGVDWGENGKRMQLGLSNKLRISCVIDNNKISTDSLAKRIKAGAIGVYSVCIYSAIKI</sequence>
<dbReference type="GO" id="GO:0005853">
    <property type="term" value="C:eukaryotic translation elongation factor 1 complex"/>
    <property type="evidence" value="ECO:0007669"/>
    <property type="project" value="InterPro"/>
</dbReference>
<dbReference type="Pfam" id="PF00736">
    <property type="entry name" value="EF1_GNE"/>
    <property type="match status" value="1"/>
</dbReference>
<evidence type="ECO:0000256" key="1">
    <source>
        <dbReference type="ARBA" id="ARBA00007411"/>
    </source>
</evidence>
<evidence type="ECO:0000256" key="2">
    <source>
        <dbReference type="ARBA" id="ARBA00022768"/>
    </source>
</evidence>
<dbReference type="PANTHER" id="PTHR11595:SF21">
    <property type="entry name" value="ELONGATION FACTOR 1-BETA"/>
    <property type="match status" value="1"/>
</dbReference>
<dbReference type="InterPro" id="IPR014038">
    <property type="entry name" value="EF1B_bsu/dsu_GNE"/>
</dbReference>
<evidence type="ECO:0000313" key="6">
    <source>
        <dbReference type="Proteomes" id="UP001432322"/>
    </source>
</evidence>
<gene>
    <name evidence="5" type="ORF">PFISCL1PPCAC_1362</name>
</gene>
<proteinExistence type="inferred from homology"/>
<dbReference type="SMART" id="SM00888">
    <property type="entry name" value="EF1_GNE"/>
    <property type="match status" value="1"/>
</dbReference>